<evidence type="ECO:0000313" key="2">
    <source>
        <dbReference type="Proteomes" id="UP000054107"/>
    </source>
</evidence>
<dbReference type="AlphaFoldDB" id="A0A0B7N6W5"/>
<proteinExistence type="predicted"/>
<organism evidence="1 2">
    <name type="scientific">Parasitella parasitica</name>
    <dbReference type="NCBI Taxonomy" id="35722"/>
    <lineage>
        <taxon>Eukaryota</taxon>
        <taxon>Fungi</taxon>
        <taxon>Fungi incertae sedis</taxon>
        <taxon>Mucoromycota</taxon>
        <taxon>Mucoromycotina</taxon>
        <taxon>Mucoromycetes</taxon>
        <taxon>Mucorales</taxon>
        <taxon>Mucorineae</taxon>
        <taxon>Mucoraceae</taxon>
        <taxon>Parasitella</taxon>
    </lineage>
</organism>
<name>A0A0B7N6W5_9FUNG</name>
<accession>A0A0B7N6W5</accession>
<reference evidence="1 2" key="1">
    <citation type="submission" date="2014-09" db="EMBL/GenBank/DDBJ databases">
        <authorList>
            <person name="Ellenberger Sabrina"/>
        </authorList>
    </citation>
    <scope>NUCLEOTIDE SEQUENCE [LARGE SCALE GENOMIC DNA]</scope>
    <source>
        <strain evidence="1 2">CBS 412.66</strain>
    </source>
</reference>
<dbReference type="Proteomes" id="UP000054107">
    <property type="component" value="Unassembled WGS sequence"/>
</dbReference>
<gene>
    <name evidence="1" type="primary">PARPA_07213.1 scaffold 26768</name>
</gene>
<sequence length="106" mass="12392">MRVEEDLDRHYQATYQFISLFVQTRFSNEDSNFRPMDPSKRQRDEMVSLVDHLLEENLLRVEDFLPLKLVPKGWDASYLISILNRNQAKAKSGATVAHTISVRLQI</sequence>
<keyword evidence="2" id="KW-1185">Reference proteome</keyword>
<dbReference type="EMBL" id="LN729366">
    <property type="protein sequence ID" value="CEP13164.1"/>
    <property type="molecule type" value="Genomic_DNA"/>
</dbReference>
<protein>
    <submittedName>
        <fullName evidence="1">Uncharacterized protein</fullName>
    </submittedName>
</protein>
<evidence type="ECO:0000313" key="1">
    <source>
        <dbReference type="EMBL" id="CEP13164.1"/>
    </source>
</evidence>